<evidence type="ECO:0000313" key="3">
    <source>
        <dbReference type="Proteomes" id="UP000242310"/>
    </source>
</evidence>
<keyword evidence="1" id="KW-0812">Transmembrane</keyword>
<evidence type="ECO:0000256" key="1">
    <source>
        <dbReference type="SAM" id="Phobius"/>
    </source>
</evidence>
<keyword evidence="3" id="KW-1185">Reference proteome</keyword>
<keyword evidence="1" id="KW-0472">Membrane</keyword>
<reference evidence="2 3" key="1">
    <citation type="submission" date="2018-03" db="EMBL/GenBank/DDBJ databases">
        <title>Genomic Encyclopedia of Type Strains, Phase III (KMG-III): the genomes of soil and plant-associated and newly described type strains.</title>
        <authorList>
            <person name="Whitman W."/>
        </authorList>
    </citation>
    <scope>NUCLEOTIDE SEQUENCE [LARGE SCALE GENOMIC DNA]</scope>
    <source>
        <strain evidence="2 3">CGMCC 1.07653</strain>
    </source>
</reference>
<dbReference type="AlphaFoldDB" id="A0A2P8HAJ3"/>
<dbReference type="Proteomes" id="UP000242310">
    <property type="component" value="Unassembled WGS sequence"/>
</dbReference>
<accession>A0A2P8HAJ3</accession>
<feature type="transmembrane region" description="Helical" evidence="1">
    <location>
        <begin position="7"/>
        <end position="32"/>
    </location>
</feature>
<protein>
    <submittedName>
        <fullName evidence="2">Uncharacterized protein</fullName>
    </submittedName>
</protein>
<keyword evidence="1" id="KW-1133">Transmembrane helix</keyword>
<dbReference type="EMBL" id="PYAV01000011">
    <property type="protein sequence ID" value="PSL43242.1"/>
    <property type="molecule type" value="Genomic_DNA"/>
</dbReference>
<organism evidence="2 3">
    <name type="scientific">Salsuginibacillus halophilus</name>
    <dbReference type="NCBI Taxonomy" id="517424"/>
    <lineage>
        <taxon>Bacteria</taxon>
        <taxon>Bacillati</taxon>
        <taxon>Bacillota</taxon>
        <taxon>Bacilli</taxon>
        <taxon>Bacillales</taxon>
        <taxon>Bacillaceae</taxon>
        <taxon>Salsuginibacillus</taxon>
    </lineage>
</organism>
<evidence type="ECO:0000313" key="2">
    <source>
        <dbReference type="EMBL" id="PSL43242.1"/>
    </source>
</evidence>
<gene>
    <name evidence="2" type="ORF">B0H94_11166</name>
</gene>
<comment type="caution">
    <text evidence="2">The sequence shown here is derived from an EMBL/GenBank/DDBJ whole genome shotgun (WGS) entry which is preliminary data.</text>
</comment>
<name>A0A2P8HAJ3_9BACI</name>
<proteinExistence type="predicted"/>
<sequence length="52" mass="6441">MQAIEQGLILFLFIMFIAAFFYLVRLFVFHYLSDFYDRLFQKTNKVFQKLHK</sequence>